<evidence type="ECO:0000256" key="2">
    <source>
        <dbReference type="ARBA" id="ARBA00022630"/>
    </source>
</evidence>
<comment type="similarity">
    <text evidence="5">Belongs to the L2HGDH family.</text>
</comment>
<name>A0A0F9E1P2_9ZZZZ</name>
<keyword evidence="3" id="KW-0274">FAD</keyword>
<evidence type="ECO:0000256" key="1">
    <source>
        <dbReference type="ARBA" id="ARBA00001974"/>
    </source>
</evidence>
<evidence type="ECO:0000313" key="7">
    <source>
        <dbReference type="EMBL" id="KKL67918.1"/>
    </source>
</evidence>
<dbReference type="AlphaFoldDB" id="A0A0F9E1P2"/>
<sequence>IVTERQGGEIQLNQKVLNIYTHQGYSEVITNKEVFSTKLVINTAGLHSDEIGALTIPKLDLRIIPFRGEYMSIIKERQHLCNHLIYPTPDPDFPWLGVHFTRMMKGVVVAGPNAVWAFKKEGYKMSDVSLRDIGKALSFPGFQKAMRKFIGFGIGEYYRSMNKAAFTKGLQKLIPEIRKEDLVPGDAGVRALAVGRNGELLVDFVFAENEWAVNVLNAPSPAATACLSIGDSVAEKALARF</sequence>
<evidence type="ECO:0000259" key="6">
    <source>
        <dbReference type="Pfam" id="PF01266"/>
    </source>
</evidence>
<reference evidence="7" key="1">
    <citation type="journal article" date="2015" name="Nature">
        <title>Complex archaea that bridge the gap between prokaryotes and eukaryotes.</title>
        <authorList>
            <person name="Spang A."/>
            <person name="Saw J.H."/>
            <person name="Jorgensen S.L."/>
            <person name="Zaremba-Niedzwiedzka K."/>
            <person name="Martijn J."/>
            <person name="Lind A.E."/>
            <person name="van Eijk R."/>
            <person name="Schleper C."/>
            <person name="Guy L."/>
            <person name="Ettema T.J."/>
        </authorList>
    </citation>
    <scope>NUCLEOTIDE SEQUENCE</scope>
</reference>
<evidence type="ECO:0000256" key="5">
    <source>
        <dbReference type="ARBA" id="ARBA00037941"/>
    </source>
</evidence>
<comment type="cofactor">
    <cofactor evidence="1">
        <name>FAD</name>
        <dbReference type="ChEBI" id="CHEBI:57692"/>
    </cofactor>
</comment>
<organism evidence="7">
    <name type="scientific">marine sediment metagenome</name>
    <dbReference type="NCBI Taxonomy" id="412755"/>
    <lineage>
        <taxon>unclassified sequences</taxon>
        <taxon>metagenomes</taxon>
        <taxon>ecological metagenomes</taxon>
    </lineage>
</organism>
<comment type="caution">
    <text evidence="7">The sequence shown here is derived from an EMBL/GenBank/DDBJ whole genome shotgun (WGS) entry which is preliminary data.</text>
</comment>
<feature type="non-terminal residue" evidence="7">
    <location>
        <position position="1"/>
    </location>
</feature>
<dbReference type="InterPro" id="IPR036188">
    <property type="entry name" value="FAD/NAD-bd_sf"/>
</dbReference>
<feature type="domain" description="FAD dependent oxidoreductase" evidence="6">
    <location>
        <begin position="4"/>
        <end position="234"/>
    </location>
</feature>
<dbReference type="InterPro" id="IPR006076">
    <property type="entry name" value="FAD-dep_OxRdtase"/>
</dbReference>
<dbReference type="GO" id="GO:0047545">
    <property type="term" value="F:(S)-2-hydroxyglutarate dehydrogenase activity"/>
    <property type="evidence" value="ECO:0007669"/>
    <property type="project" value="TreeGrafter"/>
</dbReference>
<dbReference type="PANTHER" id="PTHR43104">
    <property type="entry name" value="L-2-HYDROXYGLUTARATE DEHYDROGENASE, MITOCHONDRIAL"/>
    <property type="match status" value="1"/>
</dbReference>
<keyword evidence="4" id="KW-0560">Oxidoreductase</keyword>
<evidence type="ECO:0000256" key="3">
    <source>
        <dbReference type="ARBA" id="ARBA00022827"/>
    </source>
</evidence>
<evidence type="ECO:0000256" key="4">
    <source>
        <dbReference type="ARBA" id="ARBA00023002"/>
    </source>
</evidence>
<dbReference type="GO" id="GO:0005737">
    <property type="term" value="C:cytoplasm"/>
    <property type="evidence" value="ECO:0007669"/>
    <property type="project" value="TreeGrafter"/>
</dbReference>
<protein>
    <recommendedName>
        <fullName evidence="6">FAD dependent oxidoreductase domain-containing protein</fullName>
    </recommendedName>
</protein>
<dbReference type="PANTHER" id="PTHR43104:SF2">
    <property type="entry name" value="L-2-HYDROXYGLUTARATE DEHYDROGENASE, MITOCHONDRIAL"/>
    <property type="match status" value="1"/>
</dbReference>
<keyword evidence="2" id="KW-0285">Flavoprotein</keyword>
<dbReference type="SUPFAM" id="SSF51905">
    <property type="entry name" value="FAD/NAD(P)-binding domain"/>
    <property type="match status" value="1"/>
</dbReference>
<dbReference type="Pfam" id="PF01266">
    <property type="entry name" value="DAO"/>
    <property type="match status" value="1"/>
</dbReference>
<proteinExistence type="inferred from homology"/>
<dbReference type="Gene3D" id="3.30.9.10">
    <property type="entry name" value="D-Amino Acid Oxidase, subunit A, domain 2"/>
    <property type="match status" value="1"/>
</dbReference>
<accession>A0A0F9E1P2</accession>
<gene>
    <name evidence="7" type="ORF">LCGC14_2130160</name>
</gene>
<dbReference type="EMBL" id="LAZR01026702">
    <property type="protein sequence ID" value="KKL67918.1"/>
    <property type="molecule type" value="Genomic_DNA"/>
</dbReference>